<dbReference type="RefSeq" id="WP_338438439.1">
    <property type="nucleotide sequence ID" value="NZ_JAUYVH010000023.1"/>
</dbReference>
<evidence type="ECO:0000313" key="2">
    <source>
        <dbReference type="Proteomes" id="UP001225596"/>
    </source>
</evidence>
<name>A0ABU1BVR5_9BURK</name>
<dbReference type="Proteomes" id="UP001225596">
    <property type="component" value="Unassembled WGS sequence"/>
</dbReference>
<reference evidence="1 2" key="1">
    <citation type="submission" date="2023-08" db="EMBL/GenBank/DDBJ databases">
        <title>Oxalobacteraceae gen .nov., isolated from river sludge outside the plant.</title>
        <authorList>
            <person name="Zhao S.Y."/>
        </authorList>
    </citation>
    <scope>NUCLEOTIDE SEQUENCE [LARGE SCALE GENOMIC DNA]</scope>
    <source>
        <strain evidence="1 2">R-40</strain>
    </source>
</reference>
<protein>
    <submittedName>
        <fullName evidence="1">Uncharacterized protein</fullName>
    </submittedName>
</protein>
<keyword evidence="2" id="KW-1185">Reference proteome</keyword>
<proteinExistence type="predicted"/>
<sequence length="62" mass="7076">MERRAGVWIHYSKRRKQSGIGHIKDFMGRQSRPVGDESVKHELKTDAKGRAQAENVAFVIVI</sequence>
<organism evidence="1 2">
    <name type="scientific">Keguizhuia sedimenti</name>
    <dbReference type="NCBI Taxonomy" id="3064264"/>
    <lineage>
        <taxon>Bacteria</taxon>
        <taxon>Pseudomonadati</taxon>
        <taxon>Pseudomonadota</taxon>
        <taxon>Betaproteobacteria</taxon>
        <taxon>Burkholderiales</taxon>
        <taxon>Oxalobacteraceae</taxon>
        <taxon>Keguizhuia</taxon>
    </lineage>
</organism>
<accession>A0ABU1BVR5</accession>
<dbReference type="EMBL" id="JAUYVH010000023">
    <property type="protein sequence ID" value="MDQ9172388.1"/>
    <property type="molecule type" value="Genomic_DNA"/>
</dbReference>
<evidence type="ECO:0000313" key="1">
    <source>
        <dbReference type="EMBL" id="MDQ9172388.1"/>
    </source>
</evidence>
<gene>
    <name evidence="1" type="ORF">Q8A64_18430</name>
</gene>
<comment type="caution">
    <text evidence="1">The sequence shown here is derived from an EMBL/GenBank/DDBJ whole genome shotgun (WGS) entry which is preliminary data.</text>
</comment>